<evidence type="ECO:0000256" key="1">
    <source>
        <dbReference type="SAM" id="SignalP"/>
    </source>
</evidence>
<name>A0A9D4KCY5_DREPO</name>
<keyword evidence="4" id="KW-1185">Reference proteome</keyword>
<dbReference type="InterPro" id="IPR004302">
    <property type="entry name" value="Cellulose/chitin-bd_N"/>
</dbReference>
<gene>
    <name evidence="3" type="ORF">DPMN_110953</name>
</gene>
<accession>A0A9D4KCY5</accession>
<dbReference type="Pfam" id="PF03067">
    <property type="entry name" value="LPMO_10"/>
    <property type="match status" value="1"/>
</dbReference>
<sequence length="289" mass="31509">MNVGLLIAAHVLCVVNIAQGHGYMIDPPARASAWREFPGLPRNYDDNAIRCGGTRIPADGHGRCGVCGDPLGMPQDNEAGGRFATGLIVRHYKMGQIVTMKVIITANHLGWLEFKICPNNDVRKPATLECLDKHVLQRADGLGSRINITPMHTGEYKADYRLPDGMVCSQCVVQWRYHTGNSWGVDPNGKACIGCGEQEEFYGCADVSINSDGLPVARTETPQPNPPQTTYITKVVCKAINLWAGNEYLDRWCSDSCARGNCAPDACKCSEVQQVITFTTTQPPSAGRK</sequence>
<protein>
    <recommendedName>
        <fullName evidence="2">Chitin-binding type-4 domain-containing protein</fullName>
    </recommendedName>
</protein>
<evidence type="ECO:0000313" key="4">
    <source>
        <dbReference type="Proteomes" id="UP000828390"/>
    </source>
</evidence>
<dbReference type="OrthoDB" id="64893at2759"/>
<proteinExistence type="predicted"/>
<dbReference type="EMBL" id="JAIWYP010000004">
    <property type="protein sequence ID" value="KAH3837560.1"/>
    <property type="molecule type" value="Genomic_DNA"/>
</dbReference>
<keyword evidence="1" id="KW-0732">Signal</keyword>
<evidence type="ECO:0000259" key="2">
    <source>
        <dbReference type="Pfam" id="PF03067"/>
    </source>
</evidence>
<evidence type="ECO:0000313" key="3">
    <source>
        <dbReference type="EMBL" id="KAH3837560.1"/>
    </source>
</evidence>
<organism evidence="3 4">
    <name type="scientific">Dreissena polymorpha</name>
    <name type="common">Zebra mussel</name>
    <name type="synonym">Mytilus polymorpha</name>
    <dbReference type="NCBI Taxonomy" id="45954"/>
    <lineage>
        <taxon>Eukaryota</taxon>
        <taxon>Metazoa</taxon>
        <taxon>Spiralia</taxon>
        <taxon>Lophotrochozoa</taxon>
        <taxon>Mollusca</taxon>
        <taxon>Bivalvia</taxon>
        <taxon>Autobranchia</taxon>
        <taxon>Heteroconchia</taxon>
        <taxon>Euheterodonta</taxon>
        <taxon>Imparidentia</taxon>
        <taxon>Neoheterodontei</taxon>
        <taxon>Myida</taxon>
        <taxon>Dreissenoidea</taxon>
        <taxon>Dreissenidae</taxon>
        <taxon>Dreissena</taxon>
    </lineage>
</organism>
<dbReference type="AlphaFoldDB" id="A0A9D4KCY5"/>
<comment type="caution">
    <text evidence="3">The sequence shown here is derived from an EMBL/GenBank/DDBJ whole genome shotgun (WGS) entry which is preliminary data.</text>
</comment>
<reference evidence="3" key="2">
    <citation type="submission" date="2020-11" db="EMBL/GenBank/DDBJ databases">
        <authorList>
            <person name="McCartney M.A."/>
            <person name="Auch B."/>
            <person name="Kono T."/>
            <person name="Mallez S."/>
            <person name="Becker A."/>
            <person name="Gohl D.M."/>
            <person name="Silverstein K.A.T."/>
            <person name="Koren S."/>
            <person name="Bechman K.B."/>
            <person name="Herman A."/>
            <person name="Abrahante J.E."/>
            <person name="Garbe J."/>
        </authorList>
    </citation>
    <scope>NUCLEOTIDE SEQUENCE</scope>
    <source>
        <strain evidence="3">Duluth1</strain>
        <tissue evidence="3">Whole animal</tissue>
    </source>
</reference>
<dbReference type="Proteomes" id="UP000828390">
    <property type="component" value="Unassembled WGS sequence"/>
</dbReference>
<reference evidence="3" key="1">
    <citation type="journal article" date="2019" name="bioRxiv">
        <title>The Genome of the Zebra Mussel, Dreissena polymorpha: A Resource for Invasive Species Research.</title>
        <authorList>
            <person name="McCartney M.A."/>
            <person name="Auch B."/>
            <person name="Kono T."/>
            <person name="Mallez S."/>
            <person name="Zhang Y."/>
            <person name="Obille A."/>
            <person name="Becker A."/>
            <person name="Abrahante J.E."/>
            <person name="Garbe J."/>
            <person name="Badalamenti J.P."/>
            <person name="Herman A."/>
            <person name="Mangelson H."/>
            <person name="Liachko I."/>
            <person name="Sullivan S."/>
            <person name="Sone E.D."/>
            <person name="Koren S."/>
            <person name="Silverstein K.A.T."/>
            <person name="Beckman K.B."/>
            <person name="Gohl D.M."/>
        </authorList>
    </citation>
    <scope>NUCLEOTIDE SEQUENCE</scope>
    <source>
        <strain evidence="3">Duluth1</strain>
        <tissue evidence="3">Whole animal</tissue>
    </source>
</reference>
<feature type="signal peptide" evidence="1">
    <location>
        <begin position="1"/>
        <end position="20"/>
    </location>
</feature>
<feature type="domain" description="Chitin-binding type-4" evidence="2">
    <location>
        <begin position="21"/>
        <end position="207"/>
    </location>
</feature>
<feature type="chain" id="PRO_5038373218" description="Chitin-binding type-4 domain-containing protein" evidence="1">
    <location>
        <begin position="21"/>
        <end position="289"/>
    </location>
</feature>